<feature type="transmembrane region" description="Helical" evidence="1">
    <location>
        <begin position="82"/>
        <end position="101"/>
    </location>
</feature>
<reference evidence="3" key="1">
    <citation type="journal article" date="2019" name="Int. J. Syst. Evol. Microbiol.">
        <title>The Global Catalogue of Microorganisms (GCM) 10K type strain sequencing project: providing services to taxonomists for standard genome sequencing and annotation.</title>
        <authorList>
            <consortium name="The Broad Institute Genomics Platform"/>
            <consortium name="The Broad Institute Genome Sequencing Center for Infectious Disease"/>
            <person name="Wu L."/>
            <person name="Ma J."/>
        </authorList>
    </citation>
    <scope>NUCLEOTIDE SEQUENCE [LARGE SCALE GENOMIC DNA]</scope>
    <source>
        <strain evidence="3">JCM 30331</strain>
    </source>
</reference>
<dbReference type="RefSeq" id="WP_189011903.1">
    <property type="nucleotide sequence ID" value="NZ_BMPP01000029.1"/>
</dbReference>
<proteinExistence type="predicted"/>
<dbReference type="Proteomes" id="UP000647587">
    <property type="component" value="Unassembled WGS sequence"/>
</dbReference>
<dbReference type="EMBL" id="BMPP01000029">
    <property type="protein sequence ID" value="GGK41993.1"/>
    <property type="molecule type" value="Genomic_DNA"/>
</dbReference>
<gene>
    <name evidence="2" type="ORF">GCM10008955_39740</name>
</gene>
<keyword evidence="3" id="KW-1185">Reference proteome</keyword>
<organism evidence="2 3">
    <name type="scientific">Deinococcus malanensis</name>
    <dbReference type="NCBI Taxonomy" id="1706855"/>
    <lineage>
        <taxon>Bacteria</taxon>
        <taxon>Thermotogati</taxon>
        <taxon>Deinococcota</taxon>
        <taxon>Deinococci</taxon>
        <taxon>Deinococcales</taxon>
        <taxon>Deinococcaceae</taxon>
        <taxon>Deinococcus</taxon>
    </lineage>
</organism>
<keyword evidence="1" id="KW-0472">Membrane</keyword>
<dbReference type="NCBIfam" id="NF038403">
    <property type="entry name" value="perm_prefix_1"/>
    <property type="match status" value="1"/>
</dbReference>
<accession>A0ABQ2F579</accession>
<evidence type="ECO:0000313" key="3">
    <source>
        <dbReference type="Proteomes" id="UP000647587"/>
    </source>
</evidence>
<protein>
    <submittedName>
        <fullName evidence="2">Uncharacterized protein</fullName>
    </submittedName>
</protein>
<dbReference type="InterPro" id="IPR047928">
    <property type="entry name" value="Perm_prefix_1"/>
</dbReference>
<evidence type="ECO:0000313" key="2">
    <source>
        <dbReference type="EMBL" id="GGK41993.1"/>
    </source>
</evidence>
<sequence>MTTVSRTSPAVERYLHHATMGLPPSKRTEVRDELEEHLFCRVEQLEWQGATPEHALHQALSELGSPVRVSAALNGVYNMPKMILLVGTAALAISAALYALAGGAEPMAIPLTTSGVVSPNCVRGVVPPADTIHVISQSKRDEVTCYVKKNQSAPWAHSANPLISGSALEQLAKDLGGEGHVSTEGFFIMTVSQRQVLEWRADGWKNGERYFSPGLVVMMLKSADQNVTLNGYKAVVARTSKGAYSLATNDGSALGPALYDELVGPAIAQIRPERRQQWSMNRNRVHTHRLTTGLPEGEVVMLLTRTKGVYTGDIAPVLANGTLQIRSSSPRLRFTSTAAGLGMAPQNNRSAALLVRLSGVPLGNLKSGVFVPNQPVSDRP</sequence>
<evidence type="ECO:0000256" key="1">
    <source>
        <dbReference type="SAM" id="Phobius"/>
    </source>
</evidence>
<comment type="caution">
    <text evidence="2">The sequence shown here is derived from an EMBL/GenBank/DDBJ whole genome shotgun (WGS) entry which is preliminary data.</text>
</comment>
<name>A0ABQ2F579_9DEIO</name>
<keyword evidence="1" id="KW-0812">Transmembrane</keyword>
<keyword evidence="1" id="KW-1133">Transmembrane helix</keyword>